<feature type="transmembrane region" description="Helical" evidence="6">
    <location>
        <begin position="294"/>
        <end position="313"/>
    </location>
</feature>
<feature type="transmembrane region" description="Helical" evidence="6">
    <location>
        <begin position="397"/>
        <end position="421"/>
    </location>
</feature>
<feature type="transmembrane region" description="Helical" evidence="6">
    <location>
        <begin position="458"/>
        <end position="479"/>
    </location>
</feature>
<dbReference type="PANTHER" id="PTHR42718:SF14">
    <property type="entry name" value="AMINOTRIAZOLE RESISTANCE PROTEIN"/>
    <property type="match status" value="1"/>
</dbReference>
<organism evidence="8 9">
    <name type="scientific">Maudiozyma saulgeensis</name>
    <dbReference type="NCBI Taxonomy" id="1789683"/>
    <lineage>
        <taxon>Eukaryota</taxon>
        <taxon>Fungi</taxon>
        <taxon>Dikarya</taxon>
        <taxon>Ascomycota</taxon>
        <taxon>Saccharomycotina</taxon>
        <taxon>Saccharomycetes</taxon>
        <taxon>Saccharomycetales</taxon>
        <taxon>Saccharomycetaceae</taxon>
        <taxon>Maudiozyma</taxon>
    </lineage>
</organism>
<keyword evidence="2 6" id="KW-0812">Transmembrane</keyword>
<dbReference type="InterPro" id="IPR036259">
    <property type="entry name" value="MFS_trans_sf"/>
</dbReference>
<dbReference type="InterPro" id="IPR011701">
    <property type="entry name" value="MFS"/>
</dbReference>
<comment type="subcellular location">
    <subcellularLocation>
        <location evidence="1">Membrane</location>
        <topology evidence="1">Multi-pass membrane protein</topology>
    </subcellularLocation>
</comment>
<dbReference type="Proteomes" id="UP000196158">
    <property type="component" value="Unassembled WGS sequence"/>
</dbReference>
<accession>A0A1X7R8U9</accession>
<dbReference type="Gene3D" id="1.20.1250.20">
    <property type="entry name" value="MFS general substrate transporter like domains"/>
    <property type="match status" value="2"/>
</dbReference>
<keyword evidence="9" id="KW-1185">Reference proteome</keyword>
<feature type="transmembrane region" description="Helical" evidence="6">
    <location>
        <begin position="491"/>
        <end position="511"/>
    </location>
</feature>
<evidence type="ECO:0000256" key="3">
    <source>
        <dbReference type="ARBA" id="ARBA00022989"/>
    </source>
</evidence>
<dbReference type="OrthoDB" id="2130629at2759"/>
<dbReference type="PANTHER" id="PTHR42718">
    <property type="entry name" value="MAJOR FACILITATOR SUPERFAMILY MULTIDRUG TRANSPORTER MFSC"/>
    <property type="match status" value="1"/>
</dbReference>
<dbReference type="CDD" id="cd17476">
    <property type="entry name" value="MFS_Amf1_MDR_like"/>
    <property type="match status" value="1"/>
</dbReference>
<feature type="compositionally biased region" description="Low complexity" evidence="5">
    <location>
        <begin position="67"/>
        <end position="83"/>
    </location>
</feature>
<feature type="transmembrane region" description="Helical" evidence="6">
    <location>
        <begin position="363"/>
        <end position="385"/>
    </location>
</feature>
<feature type="transmembrane region" description="Helical" evidence="6">
    <location>
        <begin position="192"/>
        <end position="216"/>
    </location>
</feature>
<gene>
    <name evidence="8" type="ORF">KASA_0I00297G</name>
</gene>
<keyword evidence="4 6" id="KW-0472">Membrane</keyword>
<feature type="region of interest" description="Disordered" evidence="5">
    <location>
        <begin position="1"/>
        <end position="27"/>
    </location>
</feature>
<feature type="transmembrane region" description="Helical" evidence="6">
    <location>
        <begin position="531"/>
        <end position="555"/>
    </location>
</feature>
<evidence type="ECO:0000256" key="5">
    <source>
        <dbReference type="SAM" id="MobiDB-lite"/>
    </source>
</evidence>
<dbReference type="FunFam" id="1.20.1250.20:FF:000397">
    <property type="entry name" value="Aminotriazole resistance protein"/>
    <property type="match status" value="1"/>
</dbReference>
<feature type="transmembrane region" description="Helical" evidence="6">
    <location>
        <begin position="325"/>
        <end position="343"/>
    </location>
</feature>
<feature type="domain" description="Major facilitator superfamily (MFS) profile" evidence="7">
    <location>
        <begin position="100"/>
        <end position="554"/>
    </location>
</feature>
<dbReference type="PROSITE" id="PS50850">
    <property type="entry name" value="MFS"/>
    <property type="match status" value="1"/>
</dbReference>
<sequence length="573" mass="64244">MFKPFSKKKQQNNNSETSFEEDVEVDNTVLEDKEIVNQLKENNYTYELRDDSDLDLHKKEEEDSEDYQTSSGSSSDTTSLKSSKWQNPTYFNSNTKEYIFIMSCMLANLLNQAGQTQVLSTMNVISDAFNSDDKKKPWLMASFPLVSGSFILVGGRLGDIYGLRKVLIWGCIIMTIWSLICGFADYSGSDAFFIVCRSFQGLGISLVLPNIMGLVGNIYKVGSLRKNIVISLIGCMAPVGATFGGLWGGLIVYEDPKQWPWIFYAYGIASFLNLLMILYTVPKNIPTNVNGFKMDWIGSVIGVLGLIIFNFVWNQGPIDGWQKAYIIVLLIISTLLLVAFFIYEIKWAEHPLLPPAVTKNRHIITILISLFFGWGSFGIWTFYYYSFNLNLRHFSPLWAGSTHFIFIIFGTLAAFFVAFFMKKIGPSIVFCLSSIGFTCGCIIFSVTPPSQTYWRNSLGMQIVLAMGMDFSFPGSSIILSDELPMEYQGMAGSLVNTIVNYATSLFLGMGTTVEAQINKSGTNTLGGYRSALYLGIGLGGIGFLFSFSYMAEDLWKKHRLRMKKRAELENDLS</sequence>
<protein>
    <submittedName>
        <fullName evidence="8">Similar to Saccharomyces cerevisiae YMR279C Putative boron transporter involved in boron efflux and resistance</fullName>
    </submittedName>
</protein>
<evidence type="ECO:0000256" key="6">
    <source>
        <dbReference type="SAM" id="Phobius"/>
    </source>
</evidence>
<dbReference type="GO" id="GO:0016020">
    <property type="term" value="C:membrane"/>
    <property type="evidence" value="ECO:0007669"/>
    <property type="project" value="UniProtKB-SubCell"/>
</dbReference>
<feature type="transmembrane region" description="Helical" evidence="6">
    <location>
        <begin position="259"/>
        <end position="282"/>
    </location>
</feature>
<feature type="transmembrane region" description="Helical" evidence="6">
    <location>
        <begin position="428"/>
        <end position="446"/>
    </location>
</feature>
<reference evidence="8 9" key="1">
    <citation type="submission" date="2017-04" db="EMBL/GenBank/DDBJ databases">
        <authorList>
            <person name="Afonso C.L."/>
            <person name="Miller P.J."/>
            <person name="Scott M.A."/>
            <person name="Spackman E."/>
            <person name="Goraichik I."/>
            <person name="Dimitrov K.M."/>
            <person name="Suarez D.L."/>
            <person name="Swayne D.E."/>
        </authorList>
    </citation>
    <scope>NUCLEOTIDE SEQUENCE [LARGE SCALE GENOMIC DNA]</scope>
</reference>
<dbReference type="Pfam" id="PF07690">
    <property type="entry name" value="MFS_1"/>
    <property type="match status" value="1"/>
</dbReference>
<feature type="compositionally biased region" description="Basic residues" evidence="5">
    <location>
        <begin position="1"/>
        <end position="10"/>
    </location>
</feature>
<dbReference type="InterPro" id="IPR020846">
    <property type="entry name" value="MFS_dom"/>
</dbReference>
<dbReference type="AlphaFoldDB" id="A0A1X7R8U9"/>
<keyword evidence="3 6" id="KW-1133">Transmembrane helix</keyword>
<proteinExistence type="predicted"/>
<evidence type="ECO:0000313" key="8">
    <source>
        <dbReference type="EMBL" id="SMN22031.1"/>
    </source>
</evidence>
<name>A0A1X7R8U9_9SACH</name>
<dbReference type="GO" id="GO:0022857">
    <property type="term" value="F:transmembrane transporter activity"/>
    <property type="evidence" value="ECO:0007669"/>
    <property type="project" value="InterPro"/>
</dbReference>
<feature type="transmembrane region" description="Helical" evidence="6">
    <location>
        <begin position="228"/>
        <end position="253"/>
    </location>
</feature>
<feature type="region of interest" description="Disordered" evidence="5">
    <location>
        <begin position="59"/>
        <end position="83"/>
    </location>
</feature>
<evidence type="ECO:0000313" key="9">
    <source>
        <dbReference type="Proteomes" id="UP000196158"/>
    </source>
</evidence>
<feature type="transmembrane region" description="Helical" evidence="6">
    <location>
        <begin position="166"/>
        <end position="186"/>
    </location>
</feature>
<evidence type="ECO:0000256" key="4">
    <source>
        <dbReference type="ARBA" id="ARBA00023136"/>
    </source>
</evidence>
<evidence type="ECO:0000259" key="7">
    <source>
        <dbReference type="PROSITE" id="PS50850"/>
    </source>
</evidence>
<evidence type="ECO:0000256" key="1">
    <source>
        <dbReference type="ARBA" id="ARBA00004141"/>
    </source>
</evidence>
<evidence type="ECO:0000256" key="2">
    <source>
        <dbReference type="ARBA" id="ARBA00022692"/>
    </source>
</evidence>
<dbReference type="SUPFAM" id="SSF103473">
    <property type="entry name" value="MFS general substrate transporter"/>
    <property type="match status" value="1"/>
</dbReference>
<dbReference type="EMBL" id="FXLY01000010">
    <property type="protein sequence ID" value="SMN22031.1"/>
    <property type="molecule type" value="Genomic_DNA"/>
</dbReference>